<sequence length="544" mass="62847">MAVKNFENWALERILGSGQFSEVELWKEKYTNKKIVIKKFLLFNVNGKSKEIERFEKELDKFKRLNHPNIVKSLLIPIEFKSDSSVLCMEFCNKGDLRKILNKPENACGLIYKDVLSIMKDISSSLKYLHDKNIIHCNIKPENIVLHELNGMIIYKLIDLGYHIKCKNIIASADEIHAYDAPEIFSDNKYTCSIDYWSIGILFFIVLTGYNPFVISNSLTCGKLEVYDYIIYPNDSPEGMLNNIIEWFQVALQCDPKQRGKCQNSDEVVIFPALNKILPTRIVYIFSLSSYRIDKCNISSGMTLMELQQWIEQTISIPIGEQIIADITGYVLNSIEDSIKLPIRPIPNSILYVYKIDILDIMLIEPAVINDHSLLRQCYTAIIYLMKRELQLFKHYIFALSTKFQNNKATCSSDYINNQVKILSESFSKFEEQKTKQLHDSEITTITKYLRCSMMKLQSLYEILNSAIELIQIYSNKFSKIMEMSHSFPHYVSCSAATFDNNTTNSGLSSITNDDAEIKDNIILRSLLDKYIQDIQDNWSKISL</sequence>
<evidence type="ECO:0000256" key="2">
    <source>
        <dbReference type="ARBA" id="ARBA00022490"/>
    </source>
</evidence>
<dbReference type="GeneID" id="105359082"/>
<accession>A0AAJ6YB15</accession>
<evidence type="ECO:0000256" key="4">
    <source>
        <dbReference type="ARBA" id="ARBA00022679"/>
    </source>
</evidence>
<keyword evidence="9" id="KW-1185">Reference proteome</keyword>
<comment type="subcellular location">
    <subcellularLocation>
        <location evidence="1">Cytoplasm</location>
    </subcellularLocation>
</comment>
<reference evidence="10" key="1">
    <citation type="submission" date="2025-08" db="UniProtKB">
        <authorList>
            <consortium name="RefSeq"/>
        </authorList>
    </citation>
    <scope>IDENTIFICATION</scope>
</reference>
<evidence type="ECO:0000256" key="3">
    <source>
        <dbReference type="ARBA" id="ARBA00022527"/>
    </source>
</evidence>
<protein>
    <submittedName>
        <fullName evidence="10">Inhibitor of nuclear factor kappa-B kinase subunit alpha-like</fullName>
    </submittedName>
</protein>
<keyword evidence="6" id="KW-0418">Kinase</keyword>
<feature type="domain" description="Protein kinase" evidence="8">
    <location>
        <begin position="9"/>
        <end position="274"/>
    </location>
</feature>
<evidence type="ECO:0000256" key="5">
    <source>
        <dbReference type="ARBA" id="ARBA00022741"/>
    </source>
</evidence>
<dbReference type="InterPro" id="IPR011009">
    <property type="entry name" value="Kinase-like_dom_sf"/>
</dbReference>
<keyword evidence="4" id="KW-0808">Transferase</keyword>
<dbReference type="PANTHER" id="PTHR22969:SF17">
    <property type="entry name" value="INHIBITOR OF NUCLEAR FACTOR KAPPA-B KINASE SUBUNIT BETA"/>
    <property type="match status" value="1"/>
</dbReference>
<dbReference type="PANTHER" id="PTHR22969">
    <property type="entry name" value="IKB KINASE"/>
    <property type="match status" value="1"/>
</dbReference>
<dbReference type="GO" id="GO:0008384">
    <property type="term" value="F:IkappaB kinase activity"/>
    <property type="evidence" value="ECO:0007669"/>
    <property type="project" value="TreeGrafter"/>
</dbReference>
<dbReference type="PROSITE" id="PS50011">
    <property type="entry name" value="PROTEIN_KINASE_DOM"/>
    <property type="match status" value="1"/>
</dbReference>
<name>A0AAJ6YB15_9HYME</name>
<evidence type="ECO:0000313" key="9">
    <source>
        <dbReference type="Proteomes" id="UP000695007"/>
    </source>
</evidence>
<organism evidence="9 10">
    <name type="scientific">Ceratosolen solmsi marchali</name>
    <dbReference type="NCBI Taxonomy" id="326594"/>
    <lineage>
        <taxon>Eukaryota</taxon>
        <taxon>Metazoa</taxon>
        <taxon>Ecdysozoa</taxon>
        <taxon>Arthropoda</taxon>
        <taxon>Hexapoda</taxon>
        <taxon>Insecta</taxon>
        <taxon>Pterygota</taxon>
        <taxon>Neoptera</taxon>
        <taxon>Endopterygota</taxon>
        <taxon>Hymenoptera</taxon>
        <taxon>Apocrita</taxon>
        <taxon>Proctotrupomorpha</taxon>
        <taxon>Chalcidoidea</taxon>
        <taxon>Agaonidae</taxon>
        <taxon>Agaoninae</taxon>
        <taxon>Ceratosolen</taxon>
    </lineage>
</organism>
<evidence type="ECO:0000313" key="10">
    <source>
        <dbReference type="RefSeq" id="XP_011493861.1"/>
    </source>
</evidence>
<proteinExistence type="predicted"/>
<evidence type="ECO:0000256" key="1">
    <source>
        <dbReference type="ARBA" id="ARBA00004496"/>
    </source>
</evidence>
<keyword evidence="7" id="KW-0067">ATP-binding</keyword>
<dbReference type="CTD" id="44432"/>
<dbReference type="GO" id="GO:0045944">
    <property type="term" value="P:positive regulation of transcription by RNA polymerase II"/>
    <property type="evidence" value="ECO:0007669"/>
    <property type="project" value="TreeGrafter"/>
</dbReference>
<gene>
    <name evidence="10" type="primary">LOC105359082</name>
</gene>
<keyword evidence="3" id="KW-0723">Serine/threonine-protein kinase</keyword>
<evidence type="ECO:0000256" key="6">
    <source>
        <dbReference type="ARBA" id="ARBA00022777"/>
    </source>
</evidence>
<dbReference type="InterPro" id="IPR051180">
    <property type="entry name" value="IKK"/>
</dbReference>
<dbReference type="GO" id="GO:0005524">
    <property type="term" value="F:ATP binding"/>
    <property type="evidence" value="ECO:0007669"/>
    <property type="project" value="UniProtKB-KW"/>
</dbReference>
<dbReference type="InterPro" id="IPR000719">
    <property type="entry name" value="Prot_kinase_dom"/>
</dbReference>
<keyword evidence="2" id="KW-0963">Cytoplasm</keyword>
<dbReference type="AlphaFoldDB" id="A0AAJ6YB15"/>
<dbReference type="Proteomes" id="UP000695007">
    <property type="component" value="Unplaced"/>
</dbReference>
<dbReference type="KEGG" id="csol:105359082"/>
<keyword evidence="5" id="KW-0547">Nucleotide-binding</keyword>
<dbReference type="Gene3D" id="1.10.510.10">
    <property type="entry name" value="Transferase(Phosphotransferase) domain 1"/>
    <property type="match status" value="1"/>
</dbReference>
<dbReference type="GO" id="GO:0008385">
    <property type="term" value="C:IkappaB kinase complex"/>
    <property type="evidence" value="ECO:0007669"/>
    <property type="project" value="TreeGrafter"/>
</dbReference>
<evidence type="ECO:0000256" key="7">
    <source>
        <dbReference type="ARBA" id="ARBA00022840"/>
    </source>
</evidence>
<evidence type="ECO:0000259" key="8">
    <source>
        <dbReference type="PROSITE" id="PS50011"/>
    </source>
</evidence>
<dbReference type="Pfam" id="PF00069">
    <property type="entry name" value="Pkinase"/>
    <property type="match status" value="1"/>
</dbReference>
<dbReference type="RefSeq" id="XP_011493861.1">
    <property type="nucleotide sequence ID" value="XM_011495559.1"/>
</dbReference>
<dbReference type="GO" id="GO:0033209">
    <property type="term" value="P:tumor necrosis factor-mediated signaling pathway"/>
    <property type="evidence" value="ECO:0007669"/>
    <property type="project" value="TreeGrafter"/>
</dbReference>
<dbReference type="SUPFAM" id="SSF56112">
    <property type="entry name" value="Protein kinase-like (PK-like)"/>
    <property type="match status" value="1"/>
</dbReference>